<feature type="domain" description="RWD" evidence="14">
    <location>
        <begin position="10"/>
        <end position="130"/>
    </location>
</feature>
<reference evidence="16 17" key="1">
    <citation type="submission" date="2019-01" db="EMBL/GenBank/DDBJ databases">
        <title>A chromosome-scale genome assembly of the yellow perch, Perca flavescens.</title>
        <authorList>
            <person name="Feron R."/>
            <person name="Morvezen R."/>
            <person name="Bestin A."/>
            <person name="Haffray P."/>
            <person name="Klopp C."/>
            <person name="Zahm M."/>
            <person name="Cabau C."/>
            <person name="Roques C."/>
            <person name="Donnadieu C."/>
            <person name="Bouchez O."/>
            <person name="Christie M."/>
            <person name="Larson W."/>
            <person name="Guiguen Y."/>
        </authorList>
    </citation>
    <scope>NUCLEOTIDE SEQUENCE [LARGE SCALE GENOMIC DNA]</scope>
    <source>
        <strain evidence="16">YP-PL-M2</strain>
        <tissue evidence="16">Blood</tissue>
    </source>
</reference>
<keyword evidence="7 11" id="KW-0863">Zinc-finger</keyword>
<dbReference type="InterPro" id="IPR002867">
    <property type="entry name" value="IBR_dom"/>
</dbReference>
<comment type="catalytic activity">
    <reaction evidence="1">
        <text>[E2 ubiquitin-conjugating enzyme]-S-ubiquitinyl-L-cysteine + [acceptor protein]-L-lysine = [E2 ubiquitin-conjugating enzyme]-L-cysteine + [acceptor protein]-N(6)-ubiquitinyl-L-lysine.</text>
        <dbReference type="EC" id="2.3.2.31"/>
    </reaction>
</comment>
<dbReference type="Gene3D" id="1.20.120.1750">
    <property type="match status" value="1"/>
</dbReference>
<dbReference type="Gene3D" id="3.30.40.10">
    <property type="entry name" value="Zinc/RING finger domain, C3HC4 (zinc finger)"/>
    <property type="match status" value="1"/>
</dbReference>
<dbReference type="SMART" id="SM00591">
    <property type="entry name" value="RWD"/>
    <property type="match status" value="1"/>
</dbReference>
<dbReference type="InterPro" id="IPR017907">
    <property type="entry name" value="Znf_RING_CS"/>
</dbReference>
<evidence type="ECO:0000256" key="9">
    <source>
        <dbReference type="ARBA" id="ARBA00022833"/>
    </source>
</evidence>
<feature type="compositionally biased region" description="Low complexity" evidence="12">
    <location>
        <begin position="295"/>
        <end position="307"/>
    </location>
</feature>
<gene>
    <name evidence="16" type="ORF">EPR50_G00102170</name>
</gene>
<dbReference type="EC" id="2.3.2.31" evidence="3"/>
<keyword evidence="4" id="KW-0808">Transferase</keyword>
<feature type="compositionally biased region" description="Basic and acidic residues" evidence="12">
    <location>
        <begin position="317"/>
        <end position="326"/>
    </location>
</feature>
<dbReference type="Pfam" id="PF05773">
    <property type="entry name" value="RWD"/>
    <property type="match status" value="1"/>
</dbReference>
<dbReference type="CDD" id="cd16628">
    <property type="entry name" value="RING-HC_RBR_RNF14"/>
    <property type="match status" value="1"/>
</dbReference>
<dbReference type="EMBL" id="SCKG01000009">
    <property type="protein sequence ID" value="TDH08856.1"/>
    <property type="molecule type" value="Genomic_DNA"/>
</dbReference>
<dbReference type="PANTHER" id="PTHR11685">
    <property type="entry name" value="RBR FAMILY RING FINGER AND IBR DOMAIN-CONTAINING"/>
    <property type="match status" value="1"/>
</dbReference>
<sequence>MNADMEEQEDELLALQSIFDSEEFVRDESKSAGEIRVSVELPSEFIVALKEGETLRQYEFSFLPPLLLTFELPDDYPSSSPPSFTLTCSWLTHTQLSALSAQLTDLYQATGGAVVLFSWVQFLKEDALRFLDIHTLLELPSDEHSTQYDSQDSLNAAHTKPKNNQHTPKTGPTDSQSCNILDPCKSDLSAPSLEVEHPIVILADGQDPSISDWSSTDSQGAVALIQNTSNDSNHIAQASDAREAEQTPQTSEVKADLENDLNSAAGQSKRLPFAQSDQSGQEDFLNEGDVSVSLLLPSSSSDPQDQSEQGAASLPIDPRESPHNETHTFPGLSQTPSQALLSQLLIYNEAQKQKVFATTVFDCGVCFMRWLGSDCVQLPECGHIFCQACLAEFCKLQITEGNVRAVTCPEADCSATPTPAQVKRLVGEELFSRYDRLLLQSTLDGMADVVYCPRRTCGSAVIVEKSSTAALCSVCNFAFCVTCKKTYHGTGDCRVKKKMNTEIQVIADLPQSQEGLRALLDDYNSGSKKRQGLLESRYGQRRMQNTVEDFLSESWIDSNSKYCPQCYCRIEKNRGCNIMTCSQCGQSFCWACLSRLGNSSGRHFVDTPCSLHVYD</sequence>
<evidence type="ECO:0000259" key="14">
    <source>
        <dbReference type="PROSITE" id="PS50908"/>
    </source>
</evidence>
<evidence type="ECO:0000256" key="6">
    <source>
        <dbReference type="ARBA" id="ARBA00022737"/>
    </source>
</evidence>
<dbReference type="Pfam" id="PF01485">
    <property type="entry name" value="IBR"/>
    <property type="match status" value="1"/>
</dbReference>
<dbReference type="SUPFAM" id="SSF57850">
    <property type="entry name" value="RING/U-box"/>
    <property type="match status" value="3"/>
</dbReference>
<dbReference type="GO" id="GO:0061630">
    <property type="term" value="F:ubiquitin protein ligase activity"/>
    <property type="evidence" value="ECO:0007669"/>
    <property type="project" value="UniProtKB-EC"/>
</dbReference>
<dbReference type="PROSITE" id="PS00518">
    <property type="entry name" value="ZF_RING_1"/>
    <property type="match status" value="1"/>
</dbReference>
<dbReference type="Proteomes" id="UP000295070">
    <property type="component" value="Chromosome 9"/>
</dbReference>
<dbReference type="AlphaFoldDB" id="A0A484D0K1"/>
<evidence type="ECO:0000256" key="5">
    <source>
        <dbReference type="ARBA" id="ARBA00022723"/>
    </source>
</evidence>
<evidence type="ECO:0000313" key="16">
    <source>
        <dbReference type="EMBL" id="TDH08856.1"/>
    </source>
</evidence>
<evidence type="ECO:0000256" key="2">
    <source>
        <dbReference type="ARBA" id="ARBA00004906"/>
    </source>
</evidence>
<protein>
    <recommendedName>
        <fullName evidence="3">RBR-type E3 ubiquitin transferase</fullName>
        <ecNumber evidence="3">2.3.2.31</ecNumber>
    </recommendedName>
</protein>
<proteinExistence type="inferred from homology"/>
<dbReference type="PROSITE" id="PS50908">
    <property type="entry name" value="RWD"/>
    <property type="match status" value="1"/>
</dbReference>
<feature type="domain" description="RING-type" evidence="15">
    <location>
        <begin position="359"/>
        <end position="615"/>
    </location>
</feature>
<dbReference type="InterPro" id="IPR006575">
    <property type="entry name" value="RWD_dom"/>
</dbReference>
<evidence type="ECO:0000259" key="15">
    <source>
        <dbReference type="PROSITE" id="PS51873"/>
    </source>
</evidence>
<dbReference type="InterPro" id="IPR001841">
    <property type="entry name" value="Znf_RING"/>
</dbReference>
<dbReference type="PROSITE" id="PS50089">
    <property type="entry name" value="ZF_RING_2"/>
    <property type="match status" value="1"/>
</dbReference>
<evidence type="ECO:0000256" key="11">
    <source>
        <dbReference type="PROSITE-ProRule" id="PRU00175"/>
    </source>
</evidence>
<feature type="compositionally biased region" description="Polar residues" evidence="12">
    <location>
        <begin position="147"/>
        <end position="179"/>
    </location>
</feature>
<evidence type="ECO:0000256" key="12">
    <source>
        <dbReference type="SAM" id="MobiDB-lite"/>
    </source>
</evidence>
<dbReference type="InterPro" id="IPR031128">
    <property type="entry name" value="RNF14_RING-HC_Zfn"/>
</dbReference>
<evidence type="ECO:0000256" key="3">
    <source>
        <dbReference type="ARBA" id="ARBA00012251"/>
    </source>
</evidence>
<evidence type="ECO:0000256" key="10">
    <source>
        <dbReference type="ARBA" id="ARBA00044508"/>
    </source>
</evidence>
<dbReference type="SMART" id="SM00647">
    <property type="entry name" value="IBR"/>
    <property type="match status" value="2"/>
</dbReference>
<feature type="domain" description="RING-type" evidence="13">
    <location>
        <begin position="363"/>
        <end position="409"/>
    </location>
</feature>
<dbReference type="InterPro" id="IPR031127">
    <property type="entry name" value="E3_UB_ligase_RBR"/>
</dbReference>
<evidence type="ECO:0000256" key="7">
    <source>
        <dbReference type="ARBA" id="ARBA00022771"/>
    </source>
</evidence>
<evidence type="ECO:0000256" key="8">
    <source>
        <dbReference type="ARBA" id="ARBA00022786"/>
    </source>
</evidence>
<dbReference type="InterPro" id="IPR016135">
    <property type="entry name" value="UBQ-conjugating_enzyme/RWD"/>
</dbReference>
<dbReference type="Gene3D" id="2.20.25.20">
    <property type="match status" value="1"/>
</dbReference>
<keyword evidence="6" id="KW-0677">Repeat</keyword>
<evidence type="ECO:0000259" key="13">
    <source>
        <dbReference type="PROSITE" id="PS50089"/>
    </source>
</evidence>
<dbReference type="PROSITE" id="PS51873">
    <property type="entry name" value="TRIAD"/>
    <property type="match status" value="1"/>
</dbReference>
<comment type="caution">
    <text evidence="16">The sequence shown here is derived from an EMBL/GenBank/DDBJ whole genome shotgun (WGS) entry which is preliminary data.</text>
</comment>
<comment type="similarity">
    <text evidence="10">Belongs to the RBR family. RNF14 subfamily.</text>
</comment>
<dbReference type="SMART" id="SM00184">
    <property type="entry name" value="RING"/>
    <property type="match status" value="2"/>
</dbReference>
<feature type="region of interest" description="Disordered" evidence="12">
    <location>
        <begin position="295"/>
        <end position="333"/>
    </location>
</feature>
<organism evidence="16 17">
    <name type="scientific">Perca flavescens</name>
    <name type="common">American yellow perch</name>
    <name type="synonym">Morone flavescens</name>
    <dbReference type="NCBI Taxonomy" id="8167"/>
    <lineage>
        <taxon>Eukaryota</taxon>
        <taxon>Metazoa</taxon>
        <taxon>Chordata</taxon>
        <taxon>Craniata</taxon>
        <taxon>Vertebrata</taxon>
        <taxon>Euteleostomi</taxon>
        <taxon>Actinopterygii</taxon>
        <taxon>Neopterygii</taxon>
        <taxon>Teleostei</taxon>
        <taxon>Neoteleostei</taxon>
        <taxon>Acanthomorphata</taxon>
        <taxon>Eupercaria</taxon>
        <taxon>Perciformes</taxon>
        <taxon>Percoidei</taxon>
        <taxon>Percidae</taxon>
        <taxon>Percinae</taxon>
        <taxon>Perca</taxon>
    </lineage>
</organism>
<dbReference type="CDD" id="cd20354">
    <property type="entry name" value="Rcat_RBR_RNF14"/>
    <property type="match status" value="1"/>
</dbReference>
<dbReference type="CDD" id="cd23820">
    <property type="entry name" value="RWD_RNF14"/>
    <property type="match status" value="1"/>
</dbReference>
<dbReference type="FunFam" id="3.30.40.10:FF:000358">
    <property type="entry name" value="RBR-type E3 ubiquitin transferase"/>
    <property type="match status" value="1"/>
</dbReference>
<comment type="pathway">
    <text evidence="2">Protein modification; protein ubiquitination.</text>
</comment>
<evidence type="ECO:0000256" key="1">
    <source>
        <dbReference type="ARBA" id="ARBA00001798"/>
    </source>
</evidence>
<name>A0A484D0K1_PERFV</name>
<keyword evidence="17" id="KW-1185">Reference proteome</keyword>
<keyword evidence="8" id="KW-0833">Ubl conjugation pathway</keyword>
<dbReference type="GO" id="GO:0008270">
    <property type="term" value="F:zinc ion binding"/>
    <property type="evidence" value="ECO:0007669"/>
    <property type="project" value="UniProtKB-KW"/>
</dbReference>
<dbReference type="Gene3D" id="3.10.110.10">
    <property type="entry name" value="Ubiquitin Conjugating Enzyme"/>
    <property type="match status" value="1"/>
</dbReference>
<feature type="region of interest" description="Disordered" evidence="12">
    <location>
        <begin position="144"/>
        <end position="182"/>
    </location>
</feature>
<feature type="region of interest" description="Disordered" evidence="12">
    <location>
        <begin position="232"/>
        <end position="253"/>
    </location>
</feature>
<dbReference type="Pfam" id="PF22191">
    <property type="entry name" value="IBR_1"/>
    <property type="match status" value="1"/>
</dbReference>
<keyword evidence="9" id="KW-0862">Zinc</keyword>
<accession>A0A484D0K1</accession>
<dbReference type="STRING" id="8167.A0A484D0K1"/>
<dbReference type="InterPro" id="IPR047548">
    <property type="entry name" value="Rcat_RBR_RNF14"/>
</dbReference>
<dbReference type="CDD" id="cd20341">
    <property type="entry name" value="BRcat_RBR_RNF14"/>
    <property type="match status" value="1"/>
</dbReference>
<evidence type="ECO:0000256" key="4">
    <source>
        <dbReference type="ARBA" id="ARBA00022679"/>
    </source>
</evidence>
<evidence type="ECO:0000313" key="17">
    <source>
        <dbReference type="Proteomes" id="UP000295070"/>
    </source>
</evidence>
<dbReference type="InterPro" id="IPR013083">
    <property type="entry name" value="Znf_RING/FYVE/PHD"/>
</dbReference>
<dbReference type="GO" id="GO:0016567">
    <property type="term" value="P:protein ubiquitination"/>
    <property type="evidence" value="ECO:0007669"/>
    <property type="project" value="InterPro"/>
</dbReference>
<keyword evidence="5" id="KW-0479">Metal-binding</keyword>
<dbReference type="InterPro" id="IPR044066">
    <property type="entry name" value="TRIAD_supradom"/>
</dbReference>
<dbReference type="SUPFAM" id="SSF54495">
    <property type="entry name" value="UBC-like"/>
    <property type="match status" value="1"/>
</dbReference>